<dbReference type="AlphaFoldDB" id="A0A1W2TF55"/>
<dbReference type="OrthoDB" id="4661077at2759"/>
<dbReference type="Proteomes" id="UP000054516">
    <property type="component" value="Unassembled WGS sequence"/>
</dbReference>
<sequence>MASKAVSSLPFFLLLLLLLAALSVAGGRGRDLCPPLDDIGHAAPQAWVFSGLDWTLTQISSGQRWPPAADDFDESRVAFRVQSDFNAAPTLCSGQGREFSEEYTRQLAGVAPTYAWYECEGAGGGGGDVKTEFRMVWWNTHTVEIRQTWTCPATGRPMRATGQLAMREFDCVFDGQSRRTSCTSRAGSQLRFDATIVEVLPAPTRHCAAASVATPGWAVPGGLAWVRRTTTFGLDPGSANLTFGLASRALAGYSPRMACAAPALLPGPRGGVYRTPYACAVFEANEADVPVTEFDWVLDDGRDLLRINQTWYCDDGAANEIRFQSIGERDVKPLLSCSSESRDYEIGGGTFVETFTTCVAEEGFEIEGVLQ</sequence>
<organism evidence="2">
    <name type="scientific">Rosellinia necatrix</name>
    <name type="common">White root-rot fungus</name>
    <dbReference type="NCBI Taxonomy" id="77044"/>
    <lineage>
        <taxon>Eukaryota</taxon>
        <taxon>Fungi</taxon>
        <taxon>Dikarya</taxon>
        <taxon>Ascomycota</taxon>
        <taxon>Pezizomycotina</taxon>
        <taxon>Sordariomycetes</taxon>
        <taxon>Xylariomycetidae</taxon>
        <taxon>Xylariales</taxon>
        <taxon>Xylariaceae</taxon>
        <taxon>Rosellinia</taxon>
    </lineage>
</organism>
<feature type="signal peptide" evidence="1">
    <location>
        <begin position="1"/>
        <end position="29"/>
    </location>
</feature>
<accession>A0A1W2TF55</accession>
<evidence type="ECO:0000313" key="3">
    <source>
        <dbReference type="Proteomes" id="UP000054516"/>
    </source>
</evidence>
<keyword evidence="1" id="KW-0732">Signal</keyword>
<keyword evidence="3" id="KW-1185">Reference proteome</keyword>
<proteinExistence type="predicted"/>
<evidence type="ECO:0000313" key="2">
    <source>
        <dbReference type="EMBL" id="GAP86677.1"/>
    </source>
</evidence>
<gene>
    <name evidence="2" type="ORF">SAMD00023353_2000520</name>
</gene>
<reference evidence="2" key="1">
    <citation type="submission" date="2016-03" db="EMBL/GenBank/DDBJ databases">
        <title>Draft genome sequence of Rosellinia necatrix.</title>
        <authorList>
            <person name="Kanematsu S."/>
        </authorList>
    </citation>
    <scope>NUCLEOTIDE SEQUENCE [LARGE SCALE GENOMIC DNA]</scope>
    <source>
        <strain evidence="2">W97</strain>
    </source>
</reference>
<dbReference type="EMBL" id="DF977465">
    <property type="protein sequence ID" value="GAP86677.1"/>
    <property type="molecule type" value="Genomic_DNA"/>
</dbReference>
<evidence type="ECO:0000256" key="1">
    <source>
        <dbReference type="SAM" id="SignalP"/>
    </source>
</evidence>
<protein>
    <submittedName>
        <fullName evidence="2">Uncharacterized protein</fullName>
    </submittedName>
</protein>
<feature type="chain" id="PRO_5010728043" evidence="1">
    <location>
        <begin position="30"/>
        <end position="371"/>
    </location>
</feature>
<name>A0A1W2TF55_ROSNE</name>